<keyword evidence="6" id="KW-0326">Glycosidase</keyword>
<keyword evidence="4 7" id="KW-0732">Signal</keyword>
<name>A0A318SCU7_9DEIO</name>
<organism evidence="10 11">
    <name type="scientific">Deinococcus yavapaiensis KR-236</name>
    <dbReference type="NCBI Taxonomy" id="694435"/>
    <lineage>
        <taxon>Bacteria</taxon>
        <taxon>Thermotogati</taxon>
        <taxon>Deinococcota</taxon>
        <taxon>Deinococci</taxon>
        <taxon>Deinococcales</taxon>
        <taxon>Deinococcaceae</taxon>
        <taxon>Deinococcus</taxon>
    </lineage>
</organism>
<dbReference type="Gene3D" id="2.60.40.10">
    <property type="entry name" value="Immunoglobulins"/>
    <property type="match status" value="1"/>
</dbReference>
<dbReference type="PANTHER" id="PTHR30620">
    <property type="entry name" value="PERIPLASMIC BETA-GLUCOSIDASE-RELATED"/>
    <property type="match status" value="1"/>
</dbReference>
<evidence type="ECO:0000313" key="10">
    <source>
        <dbReference type="EMBL" id="PYE54628.1"/>
    </source>
</evidence>
<dbReference type="Pfam" id="PF00933">
    <property type="entry name" value="Glyco_hydro_3"/>
    <property type="match status" value="1"/>
</dbReference>
<evidence type="ECO:0000256" key="6">
    <source>
        <dbReference type="ARBA" id="ARBA00023295"/>
    </source>
</evidence>
<dbReference type="RefSeq" id="WP_245900837.1">
    <property type="nucleotide sequence ID" value="NZ_QJSX01000005.1"/>
</dbReference>
<evidence type="ECO:0000259" key="8">
    <source>
        <dbReference type="Pfam" id="PF00933"/>
    </source>
</evidence>
<dbReference type="FunFam" id="3.20.20.300:FF:000007">
    <property type="entry name" value="Lysosomal beta glucosidase"/>
    <property type="match status" value="1"/>
</dbReference>
<dbReference type="EMBL" id="QJSX01000005">
    <property type="protein sequence ID" value="PYE54628.1"/>
    <property type="molecule type" value="Genomic_DNA"/>
</dbReference>
<keyword evidence="11" id="KW-1185">Reference proteome</keyword>
<dbReference type="GO" id="GO:0008422">
    <property type="term" value="F:beta-glucosidase activity"/>
    <property type="evidence" value="ECO:0007669"/>
    <property type="project" value="UniProtKB-EC"/>
</dbReference>
<evidence type="ECO:0000256" key="7">
    <source>
        <dbReference type="SAM" id="SignalP"/>
    </source>
</evidence>
<dbReference type="InterPro" id="IPR036962">
    <property type="entry name" value="Glyco_hydro_3_N_sf"/>
</dbReference>
<dbReference type="InterPro" id="IPR017853">
    <property type="entry name" value="GH"/>
</dbReference>
<dbReference type="Gene3D" id="3.20.20.300">
    <property type="entry name" value="Glycoside hydrolase, family 3, N-terminal domain"/>
    <property type="match status" value="1"/>
</dbReference>
<comment type="caution">
    <text evidence="10">The sequence shown here is derived from an EMBL/GenBank/DDBJ whole genome shotgun (WGS) entry which is preliminary data.</text>
</comment>
<feature type="signal peptide" evidence="7">
    <location>
        <begin position="1"/>
        <end position="18"/>
    </location>
</feature>
<evidence type="ECO:0000256" key="5">
    <source>
        <dbReference type="ARBA" id="ARBA00022801"/>
    </source>
</evidence>
<dbReference type="Proteomes" id="UP000248326">
    <property type="component" value="Unassembled WGS sequence"/>
</dbReference>
<dbReference type="PANTHER" id="PTHR30620:SF16">
    <property type="entry name" value="LYSOSOMAL BETA GLUCOSIDASE"/>
    <property type="match status" value="1"/>
</dbReference>
<accession>A0A318SCU7</accession>
<dbReference type="AlphaFoldDB" id="A0A318SCU7"/>
<reference evidence="10 11" key="1">
    <citation type="submission" date="2018-06" db="EMBL/GenBank/DDBJ databases">
        <title>Genomic Encyclopedia of Type Strains, Phase IV (KMG-IV): sequencing the most valuable type-strain genomes for metagenomic binning, comparative biology and taxonomic classification.</title>
        <authorList>
            <person name="Goeker M."/>
        </authorList>
    </citation>
    <scope>NUCLEOTIDE SEQUENCE [LARGE SCALE GENOMIC DNA]</scope>
    <source>
        <strain evidence="10 11">DSM 18048</strain>
    </source>
</reference>
<dbReference type="InterPro" id="IPR001764">
    <property type="entry name" value="Glyco_hydro_3_N"/>
</dbReference>
<dbReference type="InterPro" id="IPR013783">
    <property type="entry name" value="Ig-like_fold"/>
</dbReference>
<evidence type="ECO:0000259" key="9">
    <source>
        <dbReference type="Pfam" id="PF01915"/>
    </source>
</evidence>
<keyword evidence="5" id="KW-0378">Hydrolase</keyword>
<evidence type="ECO:0000256" key="1">
    <source>
        <dbReference type="ARBA" id="ARBA00000448"/>
    </source>
</evidence>
<comment type="similarity">
    <text evidence="2">Belongs to the glycosyl hydrolase 3 family.</text>
</comment>
<comment type="catalytic activity">
    <reaction evidence="1">
        <text>Hydrolysis of terminal, non-reducing beta-D-glucosyl residues with release of beta-D-glucose.</text>
        <dbReference type="EC" id="3.2.1.21"/>
    </reaction>
</comment>
<dbReference type="PRINTS" id="PR00133">
    <property type="entry name" value="GLHYDRLASE3"/>
</dbReference>
<dbReference type="GO" id="GO:0009251">
    <property type="term" value="P:glucan catabolic process"/>
    <property type="evidence" value="ECO:0007669"/>
    <property type="project" value="TreeGrafter"/>
</dbReference>
<feature type="domain" description="Glycoside hydrolase family 3 C-terminal" evidence="9">
    <location>
        <begin position="413"/>
        <end position="608"/>
    </location>
</feature>
<sequence length="685" mass="72035">MMRRAFITLALLSPAAAAQSTLPYRDATLPVERRVQDLLSRMTLQEKVGQMTQIDTARLMGRDEWDRGPLNPEWMKRVLADQHVGSLLSGGGVAPIPNTPSAWAEMTNTLQRFALEHSRLGIPILYGADAVHGHNNVVGAPIFPHNLGLAATFDPSLVESIGVVTANALRATGVTWNFAPDADLGVDPRWGRFYETWGDLPELAAAMVAASVRGQQGDFGPQNVATTLKHFVGYGAPQGGKDRADAIIADADLRSSHLPPFEAGLKAGALSVMVNSGSVNGVPAHASAALLTKLLRQDLGFTGVTISDWEDVKKLQTVHKVAASYRDAVKMALTAGVDVSMVPHDAEGFTSLVLDLVKSGDVPQARIDEAAGRVLAMKFRLGLFERPYVDASGAAAAVGAGRDLAAKAARASITLLANDGVLPLGRSGRRVLIVGERARDPRSQLGGWTIGWQGMPANEDTPSVTVLDGMKATLPKGAALAFSNDVPSAPNADVIVVVVGEPPHAEGDADNPTLGLPSSDVDLLRSAVRSGKKVVAVLLSGRPVVLPDDVRTKLSGLVMAYLPGSEGGRAIADVLYGNTNPSGRLPFTWPSGAARSGAMYSLGFGLSYTTFTESTPTVDKGVLNVTVSNTGKIAGTRTVLAFGRANNRDTLAAFGKVTLAPGETRRVTLPLLAGTPANSEYRTVR</sequence>
<evidence type="ECO:0000256" key="2">
    <source>
        <dbReference type="ARBA" id="ARBA00005336"/>
    </source>
</evidence>
<evidence type="ECO:0000256" key="4">
    <source>
        <dbReference type="ARBA" id="ARBA00022729"/>
    </source>
</evidence>
<evidence type="ECO:0000256" key="3">
    <source>
        <dbReference type="ARBA" id="ARBA00012744"/>
    </source>
</evidence>
<evidence type="ECO:0000313" key="11">
    <source>
        <dbReference type="Proteomes" id="UP000248326"/>
    </source>
</evidence>
<dbReference type="InterPro" id="IPR036881">
    <property type="entry name" value="Glyco_hydro_3_C_sf"/>
</dbReference>
<dbReference type="Pfam" id="PF01915">
    <property type="entry name" value="Glyco_hydro_3_C"/>
    <property type="match status" value="1"/>
</dbReference>
<dbReference type="InterPro" id="IPR051915">
    <property type="entry name" value="Cellulose_Degrad_GH3"/>
</dbReference>
<dbReference type="SUPFAM" id="SSF52279">
    <property type="entry name" value="Beta-D-glucan exohydrolase, C-terminal domain"/>
    <property type="match status" value="1"/>
</dbReference>
<dbReference type="EC" id="3.2.1.21" evidence="3"/>
<proteinExistence type="inferred from homology"/>
<feature type="chain" id="PRO_5016314949" description="beta-glucosidase" evidence="7">
    <location>
        <begin position="19"/>
        <end position="685"/>
    </location>
</feature>
<dbReference type="SUPFAM" id="SSF51445">
    <property type="entry name" value="(Trans)glycosidases"/>
    <property type="match status" value="1"/>
</dbReference>
<dbReference type="Gene3D" id="3.40.50.1700">
    <property type="entry name" value="Glycoside hydrolase family 3 C-terminal domain"/>
    <property type="match status" value="1"/>
</dbReference>
<protein>
    <recommendedName>
        <fullName evidence="3">beta-glucosidase</fullName>
        <ecNumber evidence="3">3.2.1.21</ecNumber>
    </recommendedName>
</protein>
<gene>
    <name evidence="10" type="ORF">DES52_105268</name>
</gene>
<feature type="domain" description="Glycoside hydrolase family 3 N-terminal" evidence="8">
    <location>
        <begin position="43"/>
        <end position="376"/>
    </location>
</feature>
<dbReference type="InterPro" id="IPR002772">
    <property type="entry name" value="Glyco_hydro_3_C"/>
</dbReference>